<protein>
    <submittedName>
        <fullName evidence="2">MarR family transcriptional regulator</fullName>
    </submittedName>
</protein>
<dbReference type="InterPro" id="IPR039422">
    <property type="entry name" value="MarR/SlyA-like"/>
</dbReference>
<sequence>MQRGTMYTVLLHHATAAKAGLNVTDAQCVNALVLDGPQTPGELARLMGITTGGAITAVIDRLERAGYVRRSRDPRDRRRVIVEPVPERVEAFGAYFTPIASAFGERVAALDDDALRTLLDWFEGTNAVMPSVITEIRGMD</sequence>
<dbReference type="AlphaFoldDB" id="A0A372JSM9"/>
<dbReference type="Pfam" id="PF12802">
    <property type="entry name" value="MarR_2"/>
    <property type="match status" value="1"/>
</dbReference>
<keyword evidence="3" id="KW-1185">Reference proteome</keyword>
<accession>A0A372JSM9</accession>
<evidence type="ECO:0000313" key="2">
    <source>
        <dbReference type="EMBL" id="RFU42816.1"/>
    </source>
</evidence>
<evidence type="ECO:0000259" key="1">
    <source>
        <dbReference type="SMART" id="SM00347"/>
    </source>
</evidence>
<dbReference type="EMBL" id="QURH01000097">
    <property type="protein sequence ID" value="RFU42816.1"/>
    <property type="molecule type" value="Genomic_DNA"/>
</dbReference>
<dbReference type="SMART" id="SM00347">
    <property type="entry name" value="HTH_MARR"/>
    <property type="match status" value="1"/>
</dbReference>
<dbReference type="SUPFAM" id="SSF46785">
    <property type="entry name" value="Winged helix' DNA-binding domain"/>
    <property type="match status" value="1"/>
</dbReference>
<gene>
    <name evidence="2" type="ORF">DZF91_04550</name>
</gene>
<dbReference type="GO" id="GO:0003700">
    <property type="term" value="F:DNA-binding transcription factor activity"/>
    <property type="evidence" value="ECO:0007669"/>
    <property type="project" value="InterPro"/>
</dbReference>
<dbReference type="GO" id="GO:0006950">
    <property type="term" value="P:response to stress"/>
    <property type="evidence" value="ECO:0007669"/>
    <property type="project" value="TreeGrafter"/>
</dbReference>
<evidence type="ECO:0000313" key="3">
    <source>
        <dbReference type="Proteomes" id="UP000261811"/>
    </source>
</evidence>
<dbReference type="Gene3D" id="1.10.10.10">
    <property type="entry name" value="Winged helix-like DNA-binding domain superfamily/Winged helix DNA-binding domain"/>
    <property type="match status" value="1"/>
</dbReference>
<dbReference type="InterPro" id="IPR000835">
    <property type="entry name" value="HTH_MarR-typ"/>
</dbReference>
<dbReference type="InterPro" id="IPR036388">
    <property type="entry name" value="WH-like_DNA-bd_sf"/>
</dbReference>
<name>A0A372JSM9_9ACTN</name>
<organism evidence="2 3">
    <name type="scientific">Actinomadura logoneensis</name>
    <dbReference type="NCBI Taxonomy" id="2293572"/>
    <lineage>
        <taxon>Bacteria</taxon>
        <taxon>Bacillati</taxon>
        <taxon>Actinomycetota</taxon>
        <taxon>Actinomycetes</taxon>
        <taxon>Streptosporangiales</taxon>
        <taxon>Thermomonosporaceae</taxon>
        <taxon>Actinomadura</taxon>
    </lineage>
</organism>
<dbReference type="OrthoDB" id="162531at2"/>
<dbReference type="PANTHER" id="PTHR33164:SF106">
    <property type="entry name" value="TRANSCRIPTIONAL REGULATORY PROTEIN"/>
    <property type="match status" value="1"/>
</dbReference>
<feature type="domain" description="HTH marR-type" evidence="1">
    <location>
        <begin position="14"/>
        <end position="115"/>
    </location>
</feature>
<comment type="caution">
    <text evidence="2">The sequence shown here is derived from an EMBL/GenBank/DDBJ whole genome shotgun (WGS) entry which is preliminary data.</text>
</comment>
<proteinExistence type="predicted"/>
<dbReference type="InterPro" id="IPR036390">
    <property type="entry name" value="WH_DNA-bd_sf"/>
</dbReference>
<dbReference type="Proteomes" id="UP000261811">
    <property type="component" value="Unassembled WGS sequence"/>
</dbReference>
<dbReference type="PANTHER" id="PTHR33164">
    <property type="entry name" value="TRANSCRIPTIONAL REGULATOR, MARR FAMILY"/>
    <property type="match status" value="1"/>
</dbReference>
<reference evidence="2 3" key="1">
    <citation type="submission" date="2018-08" db="EMBL/GenBank/DDBJ databases">
        <title>Actinomadura jelena sp. nov., a novel Actinomycete isolated from soil in Chad.</title>
        <authorList>
            <person name="Shi L."/>
        </authorList>
    </citation>
    <scope>NUCLEOTIDE SEQUENCE [LARGE SCALE GENOMIC DNA]</scope>
    <source>
        <strain evidence="2 3">NEAU-G17</strain>
    </source>
</reference>